<dbReference type="EMBL" id="JAGKQM010000015">
    <property type="protein sequence ID" value="KAH0880924.1"/>
    <property type="molecule type" value="Genomic_DNA"/>
</dbReference>
<evidence type="ECO:0000313" key="4">
    <source>
        <dbReference type="EMBL" id="KAH0880924.1"/>
    </source>
</evidence>
<feature type="compositionally biased region" description="Polar residues" evidence="1">
    <location>
        <begin position="1"/>
        <end position="25"/>
    </location>
</feature>
<dbReference type="EMBL" id="JAGKQM010000018">
    <property type="protein sequence ID" value="KAH0863276.1"/>
    <property type="molecule type" value="Genomic_DNA"/>
</dbReference>
<sequence length="104" mass="10753">MESKGNSTVSSDQKTNEKTFASSATMKPHGKSTAASAIAAKPNGKSDKKTNEKTFASFASMKPHGKFTAASAIAAKPNGKSDVPSDIPKKQKSDVALSSAHGDR</sequence>
<evidence type="ECO:0000256" key="1">
    <source>
        <dbReference type="SAM" id="MobiDB-lite"/>
    </source>
</evidence>
<feature type="region of interest" description="Disordered" evidence="1">
    <location>
        <begin position="1"/>
        <end position="53"/>
    </location>
</feature>
<gene>
    <name evidence="5" type="ORF">HID58_063072</name>
    <name evidence="4" type="ORF">HID58_068318</name>
    <name evidence="3" type="ORF">HID58_072879</name>
    <name evidence="2" type="ORF">HID58_080487</name>
</gene>
<evidence type="ECO:0000313" key="3">
    <source>
        <dbReference type="EMBL" id="KAH0875517.1"/>
    </source>
</evidence>
<evidence type="ECO:0000313" key="5">
    <source>
        <dbReference type="EMBL" id="KAH0886976.1"/>
    </source>
</evidence>
<comment type="caution">
    <text evidence="5">The sequence shown here is derived from an EMBL/GenBank/DDBJ whole genome shotgun (WGS) entry which is preliminary data.</text>
</comment>
<proteinExistence type="predicted"/>
<accession>A0ABQ8A3B5</accession>
<reference evidence="5 6" key="1">
    <citation type="submission" date="2021-05" db="EMBL/GenBank/DDBJ databases">
        <title>Genome Assembly of Synthetic Allotetraploid Brassica napus Reveals Homoeologous Exchanges between Subgenomes.</title>
        <authorList>
            <person name="Davis J.T."/>
        </authorList>
    </citation>
    <scope>NUCLEOTIDE SEQUENCE [LARGE SCALE GENOMIC DNA]</scope>
    <source>
        <strain evidence="6">cv. Da-Ae</strain>
        <tissue evidence="5">Seedling</tissue>
    </source>
</reference>
<dbReference type="Proteomes" id="UP000824890">
    <property type="component" value="Unassembled WGS sequence"/>
</dbReference>
<dbReference type="EMBL" id="JAGKQM010000016">
    <property type="protein sequence ID" value="KAH0875517.1"/>
    <property type="molecule type" value="Genomic_DNA"/>
</dbReference>
<evidence type="ECO:0000313" key="2">
    <source>
        <dbReference type="EMBL" id="KAH0863276.1"/>
    </source>
</evidence>
<evidence type="ECO:0000313" key="6">
    <source>
        <dbReference type="Proteomes" id="UP000824890"/>
    </source>
</evidence>
<protein>
    <submittedName>
        <fullName evidence="5">Uncharacterized protein</fullName>
    </submittedName>
</protein>
<dbReference type="EMBL" id="JAGKQM010000014">
    <property type="protein sequence ID" value="KAH0886976.1"/>
    <property type="molecule type" value="Genomic_DNA"/>
</dbReference>
<organism evidence="5 6">
    <name type="scientific">Brassica napus</name>
    <name type="common">Rape</name>
    <dbReference type="NCBI Taxonomy" id="3708"/>
    <lineage>
        <taxon>Eukaryota</taxon>
        <taxon>Viridiplantae</taxon>
        <taxon>Streptophyta</taxon>
        <taxon>Embryophyta</taxon>
        <taxon>Tracheophyta</taxon>
        <taxon>Spermatophyta</taxon>
        <taxon>Magnoliopsida</taxon>
        <taxon>eudicotyledons</taxon>
        <taxon>Gunneridae</taxon>
        <taxon>Pentapetalae</taxon>
        <taxon>rosids</taxon>
        <taxon>malvids</taxon>
        <taxon>Brassicales</taxon>
        <taxon>Brassicaceae</taxon>
        <taxon>Brassiceae</taxon>
        <taxon>Brassica</taxon>
    </lineage>
</organism>
<keyword evidence="6" id="KW-1185">Reference proteome</keyword>
<name>A0ABQ8A3B5_BRANA</name>
<feature type="region of interest" description="Disordered" evidence="1">
    <location>
        <begin position="69"/>
        <end position="104"/>
    </location>
</feature>